<dbReference type="PANTHER" id="PTHR21357">
    <property type="entry name" value="FAM172 FAMILY PROTEIN HOMOLOG CG10038"/>
    <property type="match status" value="1"/>
</dbReference>
<keyword evidence="4" id="KW-1185">Reference proteome</keyword>
<dbReference type="AlphaFoldDB" id="A0A8E5MFP2"/>
<organism evidence="3 4">
    <name type="scientific">Ustilaginoidea virens</name>
    <name type="common">Rice false smut fungus</name>
    <name type="synonym">Villosiclava virens</name>
    <dbReference type="NCBI Taxonomy" id="1159556"/>
    <lineage>
        <taxon>Eukaryota</taxon>
        <taxon>Fungi</taxon>
        <taxon>Dikarya</taxon>
        <taxon>Ascomycota</taxon>
        <taxon>Pezizomycotina</taxon>
        <taxon>Sordariomycetes</taxon>
        <taxon>Hypocreomycetidae</taxon>
        <taxon>Hypocreales</taxon>
        <taxon>Clavicipitaceae</taxon>
        <taxon>Ustilaginoidea</taxon>
    </lineage>
</organism>
<dbReference type="Proteomes" id="UP000027002">
    <property type="component" value="Chromosome 2"/>
</dbReference>
<proteinExistence type="predicted"/>
<dbReference type="Pfam" id="PF22749">
    <property type="entry name" value="Arb2"/>
    <property type="match status" value="1"/>
</dbReference>
<dbReference type="GO" id="GO:0035197">
    <property type="term" value="F:siRNA binding"/>
    <property type="evidence" value="ECO:0007669"/>
    <property type="project" value="TreeGrafter"/>
</dbReference>
<feature type="compositionally biased region" description="Acidic residues" evidence="1">
    <location>
        <begin position="413"/>
        <end position="423"/>
    </location>
</feature>
<dbReference type="RefSeq" id="XP_042995705.1">
    <property type="nucleotide sequence ID" value="XM_043139771.1"/>
</dbReference>
<reference evidence="3" key="1">
    <citation type="submission" date="2020-03" db="EMBL/GenBank/DDBJ databases">
        <title>A mixture of massive structural variations and highly conserved coding sequences in Ustilaginoidea virens genome.</title>
        <authorList>
            <person name="Zhang K."/>
            <person name="Zhao Z."/>
            <person name="Zhang Z."/>
            <person name="Li Y."/>
            <person name="Hsiang T."/>
            <person name="Sun W."/>
        </authorList>
    </citation>
    <scope>NUCLEOTIDE SEQUENCE</scope>
    <source>
        <strain evidence="3">UV-8b</strain>
    </source>
</reference>
<evidence type="ECO:0000256" key="1">
    <source>
        <dbReference type="SAM" id="MobiDB-lite"/>
    </source>
</evidence>
<evidence type="ECO:0000313" key="4">
    <source>
        <dbReference type="Proteomes" id="UP000027002"/>
    </source>
</evidence>
<dbReference type="OrthoDB" id="421951at2759"/>
<dbReference type="InterPro" id="IPR053858">
    <property type="entry name" value="Arb2_dom"/>
</dbReference>
<gene>
    <name evidence="3" type="ORF">UV8b_02273</name>
</gene>
<dbReference type="GO" id="GO:0005634">
    <property type="term" value="C:nucleus"/>
    <property type="evidence" value="ECO:0007669"/>
    <property type="project" value="TreeGrafter"/>
</dbReference>
<dbReference type="PANTHER" id="PTHR21357:SF4">
    <property type="entry name" value="FAM172 FAMILY PROTEIN HOMOLOG CG10038"/>
    <property type="match status" value="1"/>
</dbReference>
<evidence type="ECO:0000313" key="3">
    <source>
        <dbReference type="EMBL" id="QUC18032.1"/>
    </source>
</evidence>
<dbReference type="KEGG" id="uvi:66063051"/>
<protein>
    <recommendedName>
        <fullName evidence="2">Arb2 domain-containing protein</fullName>
    </recommendedName>
</protein>
<evidence type="ECO:0000259" key="2">
    <source>
        <dbReference type="Pfam" id="PF22749"/>
    </source>
</evidence>
<dbReference type="InterPro" id="IPR048263">
    <property type="entry name" value="Arb2"/>
</dbReference>
<sequence length="423" mass="46750">MFRRHWSGLPKDAAFPSDLKGLGYFINDKDEIRSIENPDNYFNFYLDRNERINQRQRFQFDTALVEIIHRRLKDQGLQKMRLPLGSGPSDRHVPIFVSPDVSAKSRVVVVLGEPTQKLGLLAGRVANGPGGIDKGSMVSVVREIRRQKSTASDPSPPGVVLANTGELYWWPRGQRALTVSDSAAVPLPSLVHAGVKYVDGVNDVPGNKNPEQHVAYVFDEVLRTMMSKDCRVSVVAIGQSCELVARFLDSTAAWERWCEHLDAALLLGTVYPVEDLANDALKTFLARKSRGYILSSDPLDAPLAPPSGHPAENIPPLGCPCYSSGESSYTENILIRALAPALGYLEHVATTPDYHNGDIVVVERPQEDINQDDWAKVPDGDKPTITAVGANRIKEEVRMAKRWRRAVRTGEAPDTDSSDEDFS</sequence>
<dbReference type="GeneID" id="66063051"/>
<dbReference type="EMBL" id="CP072754">
    <property type="protein sequence ID" value="QUC18032.1"/>
    <property type="molecule type" value="Genomic_DNA"/>
</dbReference>
<accession>A0A8E5MFP2</accession>
<feature type="domain" description="Arb2" evidence="2">
    <location>
        <begin position="15"/>
        <end position="299"/>
    </location>
</feature>
<name>A0A8E5MFP2_USTVR</name>
<dbReference type="GO" id="GO:0031048">
    <property type="term" value="P:regulatory ncRNA-mediated heterochromatin formation"/>
    <property type="evidence" value="ECO:0007669"/>
    <property type="project" value="TreeGrafter"/>
</dbReference>
<feature type="region of interest" description="Disordered" evidence="1">
    <location>
        <begin position="404"/>
        <end position="423"/>
    </location>
</feature>